<dbReference type="OrthoDB" id="2473397at2"/>
<sequence>MKNSSKSIKILAFLAVFLSLNYSYAQTESAKIDKLIEQKRSFNKKNKNLGGFKIQIYNGNESQAYKIEQECKANFPEYITSTKYKAPEWKTQIGPFKTRLEADRNLLLIKKKYLGAIVIEDKI</sequence>
<gene>
    <name evidence="3" type="ORF">SAMN04488006_1549</name>
</gene>
<feature type="chain" id="PRO_5011493750" evidence="1">
    <location>
        <begin position="26"/>
        <end position="123"/>
    </location>
</feature>
<dbReference type="AlphaFoldDB" id="A0A1I6Q6Z2"/>
<feature type="signal peptide" evidence="1">
    <location>
        <begin position="1"/>
        <end position="25"/>
    </location>
</feature>
<dbReference type="GO" id="GO:0042834">
    <property type="term" value="F:peptidoglycan binding"/>
    <property type="evidence" value="ECO:0007669"/>
    <property type="project" value="InterPro"/>
</dbReference>
<protein>
    <submittedName>
        <fullName evidence="3">Sporulation related domain-containing protein</fullName>
    </submittedName>
</protein>
<dbReference type="EMBL" id="FOZP01000003">
    <property type="protein sequence ID" value="SFS48138.1"/>
    <property type="molecule type" value="Genomic_DNA"/>
</dbReference>
<name>A0A1I6Q6Z2_9FLAO</name>
<keyword evidence="1" id="KW-0732">Signal</keyword>
<evidence type="ECO:0000256" key="1">
    <source>
        <dbReference type="SAM" id="SignalP"/>
    </source>
</evidence>
<proteinExistence type="predicted"/>
<reference evidence="4" key="1">
    <citation type="submission" date="2016-10" db="EMBL/GenBank/DDBJ databases">
        <authorList>
            <person name="Varghese N."/>
            <person name="Submissions S."/>
        </authorList>
    </citation>
    <scope>NUCLEOTIDE SEQUENCE [LARGE SCALE GENOMIC DNA]</scope>
    <source>
        <strain evidence="4">DSM 24450</strain>
    </source>
</reference>
<feature type="domain" description="SPOR" evidence="2">
    <location>
        <begin position="50"/>
        <end position="119"/>
    </location>
</feature>
<evidence type="ECO:0000313" key="4">
    <source>
        <dbReference type="Proteomes" id="UP000199312"/>
    </source>
</evidence>
<dbReference type="RefSeq" id="WP_090224495.1">
    <property type="nucleotide sequence ID" value="NZ_FOZP01000003.1"/>
</dbReference>
<accession>A0A1I6Q6Z2</accession>
<dbReference type="STRING" id="593133.SAMN04488006_1549"/>
<evidence type="ECO:0000313" key="3">
    <source>
        <dbReference type="EMBL" id="SFS48138.1"/>
    </source>
</evidence>
<organism evidence="3 4">
    <name type="scientific">Lutibacter maritimus</name>
    <dbReference type="NCBI Taxonomy" id="593133"/>
    <lineage>
        <taxon>Bacteria</taxon>
        <taxon>Pseudomonadati</taxon>
        <taxon>Bacteroidota</taxon>
        <taxon>Flavobacteriia</taxon>
        <taxon>Flavobacteriales</taxon>
        <taxon>Flavobacteriaceae</taxon>
        <taxon>Lutibacter</taxon>
    </lineage>
</organism>
<dbReference type="InterPro" id="IPR007730">
    <property type="entry name" value="SPOR-like_dom"/>
</dbReference>
<dbReference type="Pfam" id="PF05036">
    <property type="entry name" value="SPOR"/>
    <property type="match status" value="1"/>
</dbReference>
<dbReference type="Proteomes" id="UP000199312">
    <property type="component" value="Unassembled WGS sequence"/>
</dbReference>
<keyword evidence="4" id="KW-1185">Reference proteome</keyword>
<evidence type="ECO:0000259" key="2">
    <source>
        <dbReference type="Pfam" id="PF05036"/>
    </source>
</evidence>